<evidence type="ECO:0000313" key="2">
    <source>
        <dbReference type="WBParaSite" id="MhA1_Contig2065.frz3.gene2"/>
    </source>
</evidence>
<keyword evidence="1" id="KW-1185">Reference proteome</keyword>
<name>A0A1I8BDH0_MELHA</name>
<proteinExistence type="predicted"/>
<accession>A0A1I8BDH0</accession>
<protein>
    <submittedName>
        <fullName evidence="2">Cullin domain-containing protein</fullName>
    </submittedName>
</protein>
<dbReference type="WBParaSite" id="MhA1_Contig2065.frz3.gene2">
    <property type="protein sequence ID" value="MhA1_Contig2065.frz3.gene2"/>
    <property type="gene ID" value="MhA1_Contig2065.frz3.gene2"/>
</dbReference>
<dbReference type="Proteomes" id="UP000095281">
    <property type="component" value="Unplaced"/>
</dbReference>
<dbReference type="AlphaFoldDB" id="A0A1I8BDH0"/>
<organism evidence="1 2">
    <name type="scientific">Meloidogyne hapla</name>
    <name type="common">Root-knot nematode worm</name>
    <dbReference type="NCBI Taxonomy" id="6305"/>
    <lineage>
        <taxon>Eukaryota</taxon>
        <taxon>Metazoa</taxon>
        <taxon>Ecdysozoa</taxon>
        <taxon>Nematoda</taxon>
        <taxon>Chromadorea</taxon>
        <taxon>Rhabditida</taxon>
        <taxon>Tylenchina</taxon>
        <taxon>Tylenchomorpha</taxon>
        <taxon>Tylenchoidea</taxon>
        <taxon>Meloidogynidae</taxon>
        <taxon>Meloidogyninae</taxon>
        <taxon>Meloidogyne</taxon>
    </lineage>
</organism>
<reference evidence="2" key="1">
    <citation type="submission" date="2016-11" db="UniProtKB">
        <authorList>
            <consortium name="WormBaseParasite"/>
        </authorList>
    </citation>
    <scope>IDENTIFICATION</scope>
</reference>
<evidence type="ECO:0000313" key="1">
    <source>
        <dbReference type="Proteomes" id="UP000095281"/>
    </source>
</evidence>
<sequence>MRDENKKFEELKGRIQKIMERIEGFKSIDPEFLNMFQNEKQFGILAKTETYYILNDRLRDYEKNHKQTVRGESYKKIRESIVDAFEVFGDKKVIEDSVDEEKVKEKVTEFVDKIIQSEIEEHLIKSVKNYGYNINVGFNKYDEYVVLGVIKQINEINPEFLKLFENVYKFKFFVENYSRIFEKSIKNFEKNYENDIRPQAEEEIKKLGEQFYPLYIDIIGNFLTVKSICEHSEKTFKIHKEYINEINCSAMKGVFDAFGVKTVKEDYFDEQKFYGEIKQVFDKWIDGICVKGLWRSNVRKLLLYPPPIDLPFFDNFKFDNKFINPHHWITSSILKLDHC</sequence>